<feature type="region of interest" description="Disordered" evidence="2">
    <location>
        <begin position="642"/>
        <end position="717"/>
    </location>
</feature>
<dbReference type="GeneID" id="8246866"/>
<feature type="region of interest" description="Disordered" evidence="2">
    <location>
        <begin position="1"/>
        <end position="20"/>
    </location>
</feature>
<gene>
    <name evidence="3" type="ORF">MICPUN_62132</name>
</gene>
<feature type="compositionally biased region" description="Low complexity" evidence="2">
    <location>
        <begin position="310"/>
        <end position="320"/>
    </location>
</feature>
<feature type="region of interest" description="Disordered" evidence="2">
    <location>
        <begin position="1253"/>
        <end position="1334"/>
    </location>
</feature>
<feature type="coiled-coil region" evidence="1">
    <location>
        <begin position="381"/>
        <end position="522"/>
    </location>
</feature>
<evidence type="ECO:0000256" key="1">
    <source>
        <dbReference type="SAM" id="Coils"/>
    </source>
</evidence>
<dbReference type="InParanoid" id="C1FHM3"/>
<feature type="compositionally biased region" description="Acidic residues" evidence="2">
    <location>
        <begin position="935"/>
        <end position="953"/>
    </location>
</feature>
<name>C1FHM3_MICCC</name>
<feature type="region of interest" description="Disordered" evidence="2">
    <location>
        <begin position="89"/>
        <end position="161"/>
    </location>
</feature>
<dbReference type="OrthoDB" id="10494017at2759"/>
<feature type="region of interest" description="Disordered" evidence="2">
    <location>
        <begin position="1188"/>
        <end position="1225"/>
    </location>
</feature>
<evidence type="ECO:0000256" key="2">
    <source>
        <dbReference type="SAM" id="MobiDB-lite"/>
    </source>
</evidence>
<feature type="compositionally biased region" description="Pro residues" evidence="2">
    <location>
        <begin position="99"/>
        <end position="117"/>
    </location>
</feature>
<dbReference type="Gene3D" id="1.20.1170.10">
    <property type="match status" value="1"/>
</dbReference>
<dbReference type="KEGG" id="mis:MICPUN_62132"/>
<proteinExistence type="predicted"/>
<dbReference type="RefSeq" id="XP_002508867.1">
    <property type="nucleotide sequence ID" value="XM_002508821.1"/>
</dbReference>
<keyword evidence="4" id="KW-1185">Reference proteome</keyword>
<feature type="coiled-coil region" evidence="1">
    <location>
        <begin position="163"/>
        <end position="297"/>
    </location>
</feature>
<feature type="compositionally biased region" description="Low complexity" evidence="2">
    <location>
        <begin position="145"/>
        <end position="154"/>
    </location>
</feature>
<dbReference type="OMA" id="HQVHVEA"/>
<feature type="compositionally biased region" description="Basic and acidic residues" evidence="2">
    <location>
        <begin position="642"/>
        <end position="653"/>
    </location>
</feature>
<sequence>MNRLMEEMRAAGMTPGQGTGPSFVNQGFSFNDGMGPTPGAGVPGTGMGRPPSAGPGAWAETPVMGGPGPMGAGPGPGMMHMPQTGSVGPMGGAPRMSSGPPPSAFPRPPSFSTPGPPHAAGVGFTPGPSSAPTMTHQQSGGAPVTHPSSHHPTPGASNPSYDVVHLSARNARLEEKLSKALAKNRSMAKYYDQLLAKTRDAQEREIEDLKGDLMRAQAAAAASAGARDSLQQMAAERDALSSEVASLRQQLASLKGLKGGADADEVKRDLDDARSKLARADGEVASLRAQLATAQASLSSVGHVAGPRGSSTVSESASGSIRPESANPGAASTTLAQMQRMLDAAREERNHERRQAAARDAEMARQLNDIKEQALDRIRESSSAAKEVAALKERVHAAEHERDRLRDRMEEMEGDVSDHRELRRRMQLAEERASGLQKKADRCELAEAKLRAAEANAQNLQEERSQAHKRLQEMTEKLLHVTNEKDVLVRHSAHQVHVEAELANAKRELEQARRSGLAVRAERKEHAVEWNEAAENMGRVLRHHIYSHTRWEKDAGGEVAGAAEAHAHGQRSAVRLVAAAEAEAASLAGEAVDVVRTTRQLLREHAAECAAVIEEIERVHAQRADERIDAALSMLREAEVRAEKAESDAERSHAASRRARAAAERAGVLPSALADPHERRGGGSTNDDDGVRGVTPSDVHHPDDADPDADPGVSFGRGLVRKEDFDDAAERATRKLRRCQFQMLGLAMWRVATSQEKTEGHEMLHAQLVLARRKAAVASARAENWERIAYNKGSTLRWSLLSAALLRKAEKARRGTMDDVEFALTQKTLQLQVAVTERDVANEAAARAERELAHSRAVLEGLRREHDGALRQLQKEHGLRVEISDMVKRDGSLNPGGVDVDLPVSELQKVLEQLADAADRAGELAKIASRWNGRDDDDDVPGASDEDHDDEGSDKENDGRLTGSATNVRALKSHLPSLTPGAARRELDRDLEACHDALMIMRDEDDADARAERVATQSMGAVPHEPRGSFEKSTRAVKRHALEVKAELLAALVDGAENARARERLQSQCDALERRLADTGEHLASVRGAAVSRAFKGAAIRAREAQVSHARERELRAAAAKSRWGAAGAKVGGEVAASAARRARLAGAMDAERTRAAAAAANDADDSTLARNGRNGRNGRAVTIVAESESDDDEDFGGYKPPPAHAAAASKFDDPNDFKIGPDGSIVARGGGGGKAAAAAGGGSFSAVIRARKAAARAGASSQKRAESAWSGGLRSSPARGGGGGGGAPPTWDSTPMSPKPEPKRTAVSRTGLRAAKKNDLASRAYGSTKSRGR</sequence>
<protein>
    <submittedName>
        <fullName evidence="3">Uncharacterized protein</fullName>
    </submittedName>
</protein>
<evidence type="ECO:0000313" key="3">
    <source>
        <dbReference type="EMBL" id="ACO70125.1"/>
    </source>
</evidence>
<feature type="region of interest" description="Disordered" evidence="2">
    <location>
        <begin position="302"/>
        <end position="332"/>
    </location>
</feature>
<dbReference type="Proteomes" id="UP000002009">
    <property type="component" value="Chromosome 10"/>
</dbReference>
<organism evidence="3 4">
    <name type="scientific">Micromonas commoda (strain RCC299 / NOUM17 / CCMP2709)</name>
    <name type="common">Picoplanktonic green alga</name>
    <dbReference type="NCBI Taxonomy" id="296587"/>
    <lineage>
        <taxon>Eukaryota</taxon>
        <taxon>Viridiplantae</taxon>
        <taxon>Chlorophyta</taxon>
        <taxon>Mamiellophyceae</taxon>
        <taxon>Mamiellales</taxon>
        <taxon>Mamiellaceae</taxon>
        <taxon>Micromonas</taxon>
    </lineage>
</organism>
<accession>C1FHM3</accession>
<evidence type="ECO:0000313" key="4">
    <source>
        <dbReference type="Proteomes" id="UP000002009"/>
    </source>
</evidence>
<feature type="compositionally biased region" description="Polar residues" evidence="2">
    <location>
        <begin position="127"/>
        <end position="140"/>
    </location>
</feature>
<reference evidence="3 4" key="1">
    <citation type="journal article" date="2009" name="Science">
        <title>Green evolution and dynamic adaptations revealed by genomes of the marine picoeukaryotes Micromonas.</title>
        <authorList>
            <person name="Worden A.Z."/>
            <person name="Lee J.H."/>
            <person name="Mock T."/>
            <person name="Rouze P."/>
            <person name="Simmons M.P."/>
            <person name="Aerts A.L."/>
            <person name="Allen A.E."/>
            <person name="Cuvelier M.L."/>
            <person name="Derelle E."/>
            <person name="Everett M.V."/>
            <person name="Foulon E."/>
            <person name="Grimwood J."/>
            <person name="Gundlach H."/>
            <person name="Henrissat B."/>
            <person name="Napoli C."/>
            <person name="McDonald S.M."/>
            <person name="Parker M.S."/>
            <person name="Rombauts S."/>
            <person name="Salamov A."/>
            <person name="Von Dassow P."/>
            <person name="Badger J.H."/>
            <person name="Coutinho P.M."/>
            <person name="Demir E."/>
            <person name="Dubchak I."/>
            <person name="Gentemann C."/>
            <person name="Eikrem W."/>
            <person name="Gready J.E."/>
            <person name="John U."/>
            <person name="Lanier W."/>
            <person name="Lindquist E.A."/>
            <person name="Lucas S."/>
            <person name="Mayer K.F."/>
            <person name="Moreau H."/>
            <person name="Not F."/>
            <person name="Otillar R."/>
            <person name="Panaud O."/>
            <person name="Pangilinan J."/>
            <person name="Paulsen I."/>
            <person name="Piegu B."/>
            <person name="Poliakov A."/>
            <person name="Robbens S."/>
            <person name="Schmutz J."/>
            <person name="Toulza E."/>
            <person name="Wyss T."/>
            <person name="Zelensky A."/>
            <person name="Zhou K."/>
            <person name="Armbrust E.V."/>
            <person name="Bhattacharya D."/>
            <person name="Goodenough U.W."/>
            <person name="Van de Peer Y."/>
            <person name="Grigoriev I.V."/>
        </authorList>
    </citation>
    <scope>NUCLEOTIDE SEQUENCE [LARGE SCALE GENOMIC DNA]</scope>
    <source>
        <strain evidence="4">RCC299 / NOUM17</strain>
    </source>
</reference>
<dbReference type="EMBL" id="CP001576">
    <property type="protein sequence ID" value="ACO70125.1"/>
    <property type="molecule type" value="Genomic_DNA"/>
</dbReference>
<feature type="coiled-coil region" evidence="1">
    <location>
        <begin position="831"/>
        <end position="865"/>
    </location>
</feature>
<feature type="region of interest" description="Disordered" evidence="2">
    <location>
        <begin position="929"/>
        <end position="983"/>
    </location>
</feature>
<keyword evidence="1" id="KW-0175">Coiled coil</keyword>